<dbReference type="PANTHER" id="PTHR15642:SF3">
    <property type="entry name" value="CYTOCHROME C OXIDASE ASSEMBLY FACTOR 3 HOMOLOG, MITOCHONDRIAL"/>
    <property type="match status" value="1"/>
</dbReference>
<keyword evidence="8 9" id="KW-0472">Membrane</keyword>
<feature type="region of interest" description="Disordered" evidence="10">
    <location>
        <begin position="114"/>
        <end position="138"/>
    </location>
</feature>
<dbReference type="EMBL" id="JACAZE010000002">
    <property type="protein sequence ID" value="KAF7320972.1"/>
    <property type="molecule type" value="Genomic_DNA"/>
</dbReference>
<accession>A0A8H6WKP8</accession>
<feature type="transmembrane region" description="Helical" evidence="9">
    <location>
        <begin position="51"/>
        <end position="70"/>
    </location>
</feature>
<evidence type="ECO:0000313" key="13">
    <source>
        <dbReference type="Proteomes" id="UP000613580"/>
    </source>
</evidence>
<organism evidence="12 13">
    <name type="scientific">Mycena chlorophos</name>
    <name type="common">Agaric fungus</name>
    <name type="synonym">Agaricus chlorophos</name>
    <dbReference type="NCBI Taxonomy" id="658473"/>
    <lineage>
        <taxon>Eukaryota</taxon>
        <taxon>Fungi</taxon>
        <taxon>Dikarya</taxon>
        <taxon>Basidiomycota</taxon>
        <taxon>Agaricomycotina</taxon>
        <taxon>Agaricomycetes</taxon>
        <taxon>Agaricomycetidae</taxon>
        <taxon>Agaricales</taxon>
        <taxon>Marasmiineae</taxon>
        <taxon>Mycenaceae</taxon>
        <taxon>Mycena</taxon>
    </lineage>
</organism>
<proteinExistence type="inferred from homology"/>
<evidence type="ECO:0000256" key="2">
    <source>
        <dbReference type="ARBA" id="ARBA00004304"/>
    </source>
</evidence>
<protein>
    <recommendedName>
        <fullName evidence="9">Cytochrome c oxidase assembly factor 3</fullName>
    </recommendedName>
</protein>
<feature type="domain" description="Cytochrome c oxidase assembly factor 3 mitochondrial coiled-coil" evidence="11">
    <location>
        <begin position="39"/>
        <end position="83"/>
    </location>
</feature>
<dbReference type="Proteomes" id="UP000613580">
    <property type="component" value="Unassembled WGS sequence"/>
</dbReference>
<dbReference type="GO" id="GO:0005743">
    <property type="term" value="C:mitochondrial inner membrane"/>
    <property type="evidence" value="ECO:0007669"/>
    <property type="project" value="UniProtKB-UniRule"/>
</dbReference>
<dbReference type="PANTHER" id="PTHR15642">
    <property type="entry name" value="CYTOCHROME C OXIDASE ASSEMBLY FACTOR 3, MITOCHONDRIAL"/>
    <property type="match status" value="1"/>
</dbReference>
<comment type="subunit">
    <text evidence="4 9">Component of 250-400 kDa complexes called cytochrome oxidase assembly intermediates or COA complexes.</text>
</comment>
<comment type="similarity">
    <text evidence="3 9">Belongs to the COA3 family.</text>
</comment>
<evidence type="ECO:0000256" key="9">
    <source>
        <dbReference type="RuleBase" id="RU367056"/>
    </source>
</evidence>
<evidence type="ECO:0000259" key="11">
    <source>
        <dbReference type="Pfam" id="PF09813"/>
    </source>
</evidence>
<name>A0A8H6WKP8_MYCCL</name>
<reference evidence="12" key="1">
    <citation type="submission" date="2020-05" db="EMBL/GenBank/DDBJ databases">
        <title>Mycena genomes resolve the evolution of fungal bioluminescence.</title>
        <authorList>
            <person name="Tsai I.J."/>
        </authorList>
    </citation>
    <scope>NUCLEOTIDE SEQUENCE</scope>
    <source>
        <strain evidence="12">110903Hualien_Pintung</strain>
    </source>
</reference>
<dbReference type="OrthoDB" id="10018333at2759"/>
<dbReference type="GO" id="GO:0033617">
    <property type="term" value="P:mitochondrial respiratory chain complex IV assembly"/>
    <property type="evidence" value="ECO:0007669"/>
    <property type="project" value="UniProtKB-UniRule"/>
</dbReference>
<feature type="compositionally biased region" description="Low complexity" evidence="10">
    <location>
        <begin position="114"/>
        <end position="136"/>
    </location>
</feature>
<keyword evidence="9" id="KW-0999">Mitochondrion inner membrane</keyword>
<evidence type="ECO:0000256" key="8">
    <source>
        <dbReference type="ARBA" id="ARBA00023136"/>
    </source>
</evidence>
<comment type="caution">
    <text evidence="12">The sequence shown here is derived from an EMBL/GenBank/DDBJ whole genome shotgun (WGS) entry which is preliminary data.</text>
</comment>
<evidence type="ECO:0000256" key="4">
    <source>
        <dbReference type="ARBA" id="ARBA00011351"/>
    </source>
</evidence>
<evidence type="ECO:0000256" key="5">
    <source>
        <dbReference type="ARBA" id="ARBA00022692"/>
    </source>
</evidence>
<evidence type="ECO:0000256" key="1">
    <source>
        <dbReference type="ARBA" id="ARBA00003064"/>
    </source>
</evidence>
<dbReference type="InterPro" id="IPR018628">
    <property type="entry name" value="Coa3_CC"/>
</dbReference>
<evidence type="ECO:0000256" key="7">
    <source>
        <dbReference type="ARBA" id="ARBA00023128"/>
    </source>
</evidence>
<evidence type="ECO:0000313" key="12">
    <source>
        <dbReference type="EMBL" id="KAF7320972.1"/>
    </source>
</evidence>
<comment type="subcellular location">
    <subcellularLocation>
        <location evidence="2">Mitochondrion membrane</location>
        <topology evidence="2">Single-pass membrane protein</topology>
    </subcellularLocation>
</comment>
<keyword evidence="13" id="KW-1185">Reference proteome</keyword>
<sequence>MLRGTLPTRASWQPETLRYVDRKEVAASYWKNGRMSPGLLRARRQFRTKNALAGALLLVFVVGVFTYSIAAVKQDVFDDLDEEVKERAVLEAKRTALSVEDEKRAMAAAAASATASLTAKPTPNTTPLTKTNLPSLSSPPPRGVLAAVLDTRYPTLLDPRRKTLVWGAPPVDNIGRLGDKL</sequence>
<gene>
    <name evidence="12" type="ORF">HMN09_00184000</name>
</gene>
<dbReference type="Pfam" id="PF09813">
    <property type="entry name" value="Coa3_cc"/>
    <property type="match status" value="1"/>
</dbReference>
<dbReference type="InterPro" id="IPR041752">
    <property type="entry name" value="Coa3"/>
</dbReference>
<dbReference type="AlphaFoldDB" id="A0A8H6WKP8"/>
<keyword evidence="5 9" id="KW-0812">Transmembrane</keyword>
<keyword evidence="6 9" id="KW-1133">Transmembrane helix</keyword>
<keyword evidence="7 9" id="KW-0496">Mitochondrion</keyword>
<evidence type="ECO:0000256" key="6">
    <source>
        <dbReference type="ARBA" id="ARBA00022989"/>
    </source>
</evidence>
<comment type="function">
    <text evidence="1 9">Required for assembly of cytochrome c oxidase (complex IV).</text>
</comment>
<evidence type="ECO:0000256" key="3">
    <source>
        <dbReference type="ARBA" id="ARBA00007035"/>
    </source>
</evidence>
<evidence type="ECO:0000256" key="10">
    <source>
        <dbReference type="SAM" id="MobiDB-lite"/>
    </source>
</evidence>